<sequence length="171" mass="18994">MAIKGELSGQGIHILIDSESTHNFVDPGVLKGAEGLCESVSNQLIKLAAGATLRTQHMVRGLKWKMCGIEFSADVMIILLGSYDIILGVQWLTTLGPILWNFQQLVMEFQYQGHKILLRGSRKKYIKIIDGKKIRSSPQNSTILMAIHLCSIKSDFNLHKPRTVAAAKHLT</sequence>
<dbReference type="InterPro" id="IPR021109">
    <property type="entry name" value="Peptidase_aspartic_dom_sf"/>
</dbReference>
<dbReference type="CDD" id="cd00303">
    <property type="entry name" value="retropepsin_like"/>
    <property type="match status" value="1"/>
</dbReference>
<accession>A0A2I0AGS9</accession>
<dbReference type="OrthoDB" id="1749187at2759"/>
<dbReference type="Proteomes" id="UP000236161">
    <property type="component" value="Unassembled WGS sequence"/>
</dbReference>
<proteinExistence type="predicted"/>
<name>A0A2I0AGS9_9ASPA</name>
<evidence type="ECO:0000313" key="1">
    <source>
        <dbReference type="EMBL" id="PKA54738.1"/>
    </source>
</evidence>
<reference evidence="1 2" key="1">
    <citation type="journal article" date="2017" name="Nature">
        <title>The Apostasia genome and the evolution of orchids.</title>
        <authorList>
            <person name="Zhang G.Q."/>
            <person name="Liu K.W."/>
            <person name="Li Z."/>
            <person name="Lohaus R."/>
            <person name="Hsiao Y.Y."/>
            <person name="Niu S.C."/>
            <person name="Wang J.Y."/>
            <person name="Lin Y.C."/>
            <person name="Xu Q."/>
            <person name="Chen L.J."/>
            <person name="Yoshida K."/>
            <person name="Fujiwara S."/>
            <person name="Wang Z.W."/>
            <person name="Zhang Y.Q."/>
            <person name="Mitsuda N."/>
            <person name="Wang M."/>
            <person name="Liu G.H."/>
            <person name="Pecoraro L."/>
            <person name="Huang H.X."/>
            <person name="Xiao X.J."/>
            <person name="Lin M."/>
            <person name="Wu X.Y."/>
            <person name="Wu W.L."/>
            <person name="Chen Y.Y."/>
            <person name="Chang S.B."/>
            <person name="Sakamoto S."/>
            <person name="Ohme-Takagi M."/>
            <person name="Yagi M."/>
            <person name="Zeng S.J."/>
            <person name="Shen C.Y."/>
            <person name="Yeh C.M."/>
            <person name="Luo Y.B."/>
            <person name="Tsai W.C."/>
            <person name="Van de Peer Y."/>
            <person name="Liu Z.J."/>
        </authorList>
    </citation>
    <scope>NUCLEOTIDE SEQUENCE [LARGE SCALE GENOMIC DNA]</scope>
    <source>
        <strain evidence="2">cv. Shenzhen</strain>
        <tissue evidence="1">Stem</tissue>
    </source>
</reference>
<dbReference type="Gene3D" id="2.40.70.10">
    <property type="entry name" value="Acid Proteases"/>
    <property type="match status" value="1"/>
</dbReference>
<keyword evidence="2" id="KW-1185">Reference proteome</keyword>
<organism evidence="1 2">
    <name type="scientific">Apostasia shenzhenica</name>
    <dbReference type="NCBI Taxonomy" id="1088818"/>
    <lineage>
        <taxon>Eukaryota</taxon>
        <taxon>Viridiplantae</taxon>
        <taxon>Streptophyta</taxon>
        <taxon>Embryophyta</taxon>
        <taxon>Tracheophyta</taxon>
        <taxon>Spermatophyta</taxon>
        <taxon>Magnoliopsida</taxon>
        <taxon>Liliopsida</taxon>
        <taxon>Asparagales</taxon>
        <taxon>Orchidaceae</taxon>
        <taxon>Apostasioideae</taxon>
        <taxon>Apostasia</taxon>
    </lineage>
</organism>
<dbReference type="AlphaFoldDB" id="A0A2I0AGS9"/>
<evidence type="ECO:0000313" key="2">
    <source>
        <dbReference type="Proteomes" id="UP000236161"/>
    </source>
</evidence>
<gene>
    <name evidence="1" type="ORF">AXF42_Ash000573</name>
</gene>
<dbReference type="EMBL" id="KZ451982">
    <property type="protein sequence ID" value="PKA54738.1"/>
    <property type="molecule type" value="Genomic_DNA"/>
</dbReference>
<dbReference type="Pfam" id="PF08284">
    <property type="entry name" value="RVP_2"/>
    <property type="match status" value="1"/>
</dbReference>
<protein>
    <submittedName>
        <fullName evidence="1">Uncharacterized protein</fullName>
    </submittedName>
</protein>